<dbReference type="EMBL" id="JAIWQS010000001">
    <property type="protein sequence ID" value="KAJ8774324.1"/>
    <property type="molecule type" value="Genomic_DNA"/>
</dbReference>
<accession>A0AAV8U828</accession>
<proteinExistence type="predicted"/>
<evidence type="ECO:0000313" key="2">
    <source>
        <dbReference type="Proteomes" id="UP001159364"/>
    </source>
</evidence>
<organism evidence="1 2">
    <name type="scientific">Erythroxylum novogranatense</name>
    <dbReference type="NCBI Taxonomy" id="1862640"/>
    <lineage>
        <taxon>Eukaryota</taxon>
        <taxon>Viridiplantae</taxon>
        <taxon>Streptophyta</taxon>
        <taxon>Embryophyta</taxon>
        <taxon>Tracheophyta</taxon>
        <taxon>Spermatophyta</taxon>
        <taxon>Magnoliopsida</taxon>
        <taxon>eudicotyledons</taxon>
        <taxon>Gunneridae</taxon>
        <taxon>Pentapetalae</taxon>
        <taxon>rosids</taxon>
        <taxon>fabids</taxon>
        <taxon>Malpighiales</taxon>
        <taxon>Erythroxylaceae</taxon>
        <taxon>Erythroxylum</taxon>
    </lineage>
</organism>
<dbReference type="GO" id="GO:0016872">
    <property type="term" value="F:intramolecular lyase activity"/>
    <property type="evidence" value="ECO:0007669"/>
    <property type="project" value="InterPro"/>
</dbReference>
<reference evidence="1 2" key="1">
    <citation type="submission" date="2021-09" db="EMBL/GenBank/DDBJ databases">
        <title>Genomic insights and catalytic innovation underlie evolution of tropane alkaloids biosynthesis.</title>
        <authorList>
            <person name="Wang Y.-J."/>
            <person name="Tian T."/>
            <person name="Huang J.-P."/>
            <person name="Huang S.-X."/>
        </authorList>
    </citation>
    <scope>NUCLEOTIDE SEQUENCE [LARGE SCALE GENOMIC DNA]</scope>
    <source>
        <strain evidence="1">KIB-2018</strain>
        <tissue evidence="1">Leaf</tissue>
    </source>
</reference>
<dbReference type="GO" id="GO:0005504">
    <property type="term" value="F:fatty acid binding"/>
    <property type="evidence" value="ECO:0007669"/>
    <property type="project" value="TreeGrafter"/>
</dbReference>
<dbReference type="GO" id="GO:0009570">
    <property type="term" value="C:chloroplast stroma"/>
    <property type="evidence" value="ECO:0007669"/>
    <property type="project" value="TreeGrafter"/>
</dbReference>
<keyword evidence="2" id="KW-1185">Reference proteome</keyword>
<dbReference type="SUPFAM" id="SSF54626">
    <property type="entry name" value="Chalcone isomerase"/>
    <property type="match status" value="1"/>
</dbReference>
<sequence>MAELNKRQEFYQDLLREDIDMIVRLVINCNGMKISTVKNAFEKSLRARLLKLKAVKLERSEARTYAGLSLTCTLEIFLSQSRQRKRLAKTLQVLSESARLILFNSSIPTVFQEGRLEADIKQQPVFEEDSSISSHMLGRLNPRPTNLFVVASKGMHKL</sequence>
<dbReference type="Proteomes" id="UP001159364">
    <property type="component" value="Linkage Group LG01"/>
</dbReference>
<dbReference type="InterPro" id="IPR036298">
    <property type="entry name" value="Chalcone_isomerase_sf"/>
</dbReference>
<gene>
    <name evidence="1" type="ORF">K2173_011196</name>
</gene>
<dbReference type="InterPro" id="IPR016088">
    <property type="entry name" value="Chalcone_isomerase_3-sand"/>
</dbReference>
<dbReference type="AlphaFoldDB" id="A0AAV8U828"/>
<comment type="caution">
    <text evidence="1">The sequence shown here is derived from an EMBL/GenBank/DDBJ whole genome shotgun (WGS) entry which is preliminary data.</text>
</comment>
<protein>
    <submittedName>
        <fullName evidence="1">Uncharacterized protein</fullName>
    </submittedName>
</protein>
<dbReference type="Gene3D" id="3.50.70.10">
    <property type="match status" value="1"/>
</dbReference>
<name>A0AAV8U828_9ROSI</name>
<dbReference type="PANTHER" id="PTHR47284:SF3">
    <property type="entry name" value="FATTY-ACID-BINDING PROTEIN 2"/>
    <property type="match status" value="1"/>
</dbReference>
<evidence type="ECO:0000313" key="1">
    <source>
        <dbReference type="EMBL" id="KAJ8774324.1"/>
    </source>
</evidence>
<dbReference type="PANTHER" id="PTHR47284">
    <property type="entry name" value="FATTY-ACID-BINDING PROTEIN 2"/>
    <property type="match status" value="1"/>
</dbReference>